<dbReference type="CDD" id="cd03349">
    <property type="entry name" value="LbH_XAT"/>
    <property type="match status" value="1"/>
</dbReference>
<dbReference type="STRING" id="391595.RLO149_c016700"/>
<organism evidence="5 6">
    <name type="scientific">Roseobacter litoralis (strain ATCC 49566 / DSM 6996 / JCM 21268 / NBRC 15278 / OCh 149)</name>
    <dbReference type="NCBI Taxonomy" id="391595"/>
    <lineage>
        <taxon>Bacteria</taxon>
        <taxon>Pseudomonadati</taxon>
        <taxon>Pseudomonadota</taxon>
        <taxon>Alphaproteobacteria</taxon>
        <taxon>Rhodobacterales</taxon>
        <taxon>Roseobacteraceae</taxon>
        <taxon>Roseobacter</taxon>
    </lineage>
</organism>
<gene>
    <name evidence="5" type="ordered locus">RLO149_c016700</name>
</gene>
<dbReference type="SUPFAM" id="SSF51161">
    <property type="entry name" value="Trimeric LpxA-like enzymes"/>
    <property type="match status" value="1"/>
</dbReference>
<dbReference type="Gene3D" id="2.160.10.10">
    <property type="entry name" value="Hexapeptide repeat proteins"/>
    <property type="match status" value="1"/>
</dbReference>
<dbReference type="Proteomes" id="UP000001353">
    <property type="component" value="Chromosome"/>
</dbReference>
<dbReference type="EMBL" id="CP002623">
    <property type="protein sequence ID" value="AEI93662.1"/>
    <property type="molecule type" value="Genomic_DNA"/>
</dbReference>
<dbReference type="PANTHER" id="PTHR43300">
    <property type="entry name" value="ACETYLTRANSFERASE"/>
    <property type="match status" value="1"/>
</dbReference>
<evidence type="ECO:0000256" key="3">
    <source>
        <dbReference type="ARBA" id="ARBA00022737"/>
    </source>
</evidence>
<evidence type="ECO:0000256" key="1">
    <source>
        <dbReference type="ARBA" id="ARBA00007274"/>
    </source>
</evidence>
<dbReference type="PROSITE" id="PS00101">
    <property type="entry name" value="HEXAPEP_TRANSFERASES"/>
    <property type="match status" value="1"/>
</dbReference>
<dbReference type="Pfam" id="PF00132">
    <property type="entry name" value="Hexapep"/>
    <property type="match status" value="1"/>
</dbReference>
<keyword evidence="3" id="KW-0677">Repeat</keyword>
<accession>F7ZHQ2</accession>
<evidence type="ECO:0000313" key="6">
    <source>
        <dbReference type="Proteomes" id="UP000001353"/>
    </source>
</evidence>
<dbReference type="AlphaFoldDB" id="F7ZHQ2"/>
<name>F7ZHQ2_ROSLO</name>
<dbReference type="InterPro" id="IPR050179">
    <property type="entry name" value="Trans_hexapeptide_repeat"/>
</dbReference>
<dbReference type="InterPro" id="IPR018357">
    <property type="entry name" value="Hexapep_transf_CS"/>
</dbReference>
<comment type="similarity">
    <text evidence="1">Belongs to the transferase hexapeptide repeat family.</text>
</comment>
<dbReference type="HOGENOM" id="CLU_051638_5_3_5"/>
<evidence type="ECO:0000256" key="2">
    <source>
        <dbReference type="ARBA" id="ARBA00022679"/>
    </source>
</evidence>
<dbReference type="eggNOG" id="COG0110">
    <property type="taxonomic scope" value="Bacteria"/>
</dbReference>
<dbReference type="KEGG" id="rli:RLO149_c016700"/>
<dbReference type="GO" id="GO:0016746">
    <property type="term" value="F:acyltransferase activity"/>
    <property type="evidence" value="ECO:0007669"/>
    <property type="project" value="UniProtKB-KW"/>
</dbReference>
<evidence type="ECO:0000313" key="5">
    <source>
        <dbReference type="EMBL" id="AEI93662.1"/>
    </source>
</evidence>
<proteinExistence type="inferred from homology"/>
<keyword evidence="2" id="KW-0808">Transferase</keyword>
<dbReference type="PANTHER" id="PTHR43300:SF11">
    <property type="entry name" value="ACETYLTRANSFERASE RV3034C-RELATED"/>
    <property type="match status" value="1"/>
</dbReference>
<sequence length="217" mass="23989">MPFALPDPKRRNPLLFPDGSHDPATVFLNQVIDHPNIEIGDWTYYHDRRLPQDYAETLAPYLFQGAPERLIIGRFCQIAQGVEFITATANHPMSGVSTYPFAIFDPPRFASYRSDLPRGHDTIVGNDCWIGRRATLLPGAELGNGVIVAANAVVRGKIPDYAIVGGNPAEVIRMRYTEQDIETLLGLRWWDWPTKAIENAIPAIEAGDVAGLRAAAP</sequence>
<protein>
    <submittedName>
        <fullName evidence="5">Antibiotic acetyltransferase</fullName>
    </submittedName>
</protein>
<keyword evidence="4" id="KW-0012">Acyltransferase</keyword>
<dbReference type="OrthoDB" id="9815592at2"/>
<reference evidence="5 6" key="1">
    <citation type="journal article" date="2011" name="BMC Genomics">
        <title>Comparative genome analysis and genome-guided physiological analysis of Roseobacter litoralis.</title>
        <authorList>
            <person name="Kalhoefer D."/>
            <person name="Thole S."/>
            <person name="Voget S."/>
            <person name="Lehmann R."/>
            <person name="Liesegang H."/>
            <person name="Wollher A."/>
            <person name="Daniel R."/>
            <person name="Simon M."/>
            <person name="Brinkhoff T."/>
        </authorList>
    </citation>
    <scope>NUCLEOTIDE SEQUENCE [LARGE SCALE GENOMIC DNA]</scope>
    <source>
        <strain evidence="6">ATCC 49566 / DSM 6996 / JCM 21268 / NBRC 15278 / OCh 149</strain>
    </source>
</reference>
<dbReference type="InterPro" id="IPR011004">
    <property type="entry name" value="Trimer_LpxA-like_sf"/>
</dbReference>
<keyword evidence="6" id="KW-1185">Reference proteome</keyword>
<dbReference type="RefSeq" id="WP_013961595.1">
    <property type="nucleotide sequence ID" value="NC_015730.1"/>
</dbReference>
<evidence type="ECO:0000256" key="4">
    <source>
        <dbReference type="ARBA" id="ARBA00023315"/>
    </source>
</evidence>
<dbReference type="InterPro" id="IPR001451">
    <property type="entry name" value="Hexapep"/>
</dbReference>